<organism evidence="1 2">
    <name type="scientific">Vogesella indigofera</name>
    <name type="common">Pseudomonas indigofera</name>
    <dbReference type="NCBI Taxonomy" id="45465"/>
    <lineage>
        <taxon>Bacteria</taxon>
        <taxon>Pseudomonadati</taxon>
        <taxon>Pseudomonadota</taxon>
        <taxon>Betaproteobacteria</taxon>
        <taxon>Neisseriales</taxon>
        <taxon>Chromobacteriaceae</taxon>
        <taxon>Vogesella</taxon>
    </lineage>
</organism>
<protein>
    <submittedName>
        <fullName evidence="1">Bacteriophage lambda head decoration protein D</fullName>
    </submittedName>
</protein>
<dbReference type="RefSeq" id="WP_047965467.1">
    <property type="nucleotide sequence ID" value="NZ_RBID01000011.1"/>
</dbReference>
<comment type="caution">
    <text evidence="1">The sequence shown here is derived from an EMBL/GenBank/DDBJ whole genome shotgun (WGS) entry which is preliminary data.</text>
</comment>
<name>A0A495BJ59_VOGIN</name>
<sequence length="112" mass="11586">MSTLHQAGRTGEHLISTVGQISNDIVDLAAGAALPAGQVLAYDSVQQLYVPYDNASATAGVAAAVLYAPAPARTESTRVVVTGRLAEVQGDLLTGLDANARFDFGSLFIVVR</sequence>
<gene>
    <name evidence="1" type="ORF">C8E02_1151</name>
</gene>
<evidence type="ECO:0000313" key="1">
    <source>
        <dbReference type="EMBL" id="RKQ61379.1"/>
    </source>
</evidence>
<evidence type="ECO:0000313" key="2">
    <source>
        <dbReference type="Proteomes" id="UP000279384"/>
    </source>
</evidence>
<dbReference type="EMBL" id="RBID01000011">
    <property type="protein sequence ID" value="RKQ61379.1"/>
    <property type="molecule type" value="Genomic_DNA"/>
</dbReference>
<dbReference type="InterPro" id="IPR004195">
    <property type="entry name" value="Head_decoration_D"/>
</dbReference>
<reference evidence="1 2" key="1">
    <citation type="submission" date="2018-10" db="EMBL/GenBank/DDBJ databases">
        <title>Genomic Encyclopedia of Type Strains, Phase IV (KMG-IV): sequencing the most valuable type-strain genomes for metagenomic binning, comparative biology and taxonomic classification.</title>
        <authorList>
            <person name="Goeker M."/>
        </authorList>
    </citation>
    <scope>NUCLEOTIDE SEQUENCE [LARGE SCALE GENOMIC DNA]</scope>
    <source>
        <strain evidence="1 2">DSM 3303</strain>
    </source>
</reference>
<accession>A0A495BJ59</accession>
<dbReference type="Pfam" id="PF02924">
    <property type="entry name" value="HDPD"/>
    <property type="match status" value="1"/>
</dbReference>
<dbReference type="Proteomes" id="UP000279384">
    <property type="component" value="Unassembled WGS sequence"/>
</dbReference>
<proteinExistence type="predicted"/>
<dbReference type="AlphaFoldDB" id="A0A495BJ59"/>